<keyword evidence="3" id="KW-1185">Reference proteome</keyword>
<dbReference type="Proteomes" id="UP001496674">
    <property type="component" value="Chromosome"/>
</dbReference>
<reference evidence="2 3" key="1">
    <citation type="submission" date="2023-04" db="EMBL/GenBank/DDBJ databases">
        <title>Draft genome sequence of acteroides sedimenti strain YN3PY1.</title>
        <authorList>
            <person name="Yoshida N."/>
        </authorList>
    </citation>
    <scope>NUCLEOTIDE SEQUENCE [LARGE SCALE GENOMIC DNA]</scope>
    <source>
        <strain evidence="2 3">YN3PY1</strain>
    </source>
</reference>
<protein>
    <recommendedName>
        <fullName evidence="4">DUF3828 domain-containing protein</fullName>
    </recommendedName>
</protein>
<gene>
    <name evidence="2" type="ORF">BSYN_06960</name>
</gene>
<name>A0ABM8IDS0_9BACE</name>
<feature type="signal peptide" evidence="1">
    <location>
        <begin position="1"/>
        <end position="19"/>
    </location>
</feature>
<dbReference type="RefSeq" id="WP_353333358.1">
    <property type="nucleotide sequence ID" value="NZ_AP028055.1"/>
</dbReference>
<organism evidence="2 3">
    <name type="scientific">Bacteroides sedimenti</name>
    <dbReference type="NCBI Taxonomy" id="2136147"/>
    <lineage>
        <taxon>Bacteria</taxon>
        <taxon>Pseudomonadati</taxon>
        <taxon>Bacteroidota</taxon>
        <taxon>Bacteroidia</taxon>
        <taxon>Bacteroidales</taxon>
        <taxon>Bacteroidaceae</taxon>
        <taxon>Bacteroides</taxon>
    </lineage>
</organism>
<dbReference type="EMBL" id="AP028055">
    <property type="protein sequence ID" value="BEG98431.1"/>
    <property type="molecule type" value="Genomic_DNA"/>
</dbReference>
<feature type="chain" id="PRO_5046612216" description="DUF3828 domain-containing protein" evidence="1">
    <location>
        <begin position="20"/>
        <end position="193"/>
    </location>
</feature>
<proteinExistence type="predicted"/>
<sequence>MKQLFILLLFIIFSQKALAQEQPDSVVISFYKWYFSMIEQGTIEEYQPIFVPDTTGMTTLNMNKYITNLKSYHFSDSLINKEIESYLKCIEEVRKIPFGQLNEKLPNLEDYRNIGCDFFNIYRWTMCVEPLSGIDIIETITIDPNNVIVKGKFYSSTSPVSDKSYWNKYLYAALIKKNNIWEINRIEIKNTND</sequence>
<evidence type="ECO:0000313" key="3">
    <source>
        <dbReference type="Proteomes" id="UP001496674"/>
    </source>
</evidence>
<accession>A0ABM8IDS0</accession>
<evidence type="ECO:0000256" key="1">
    <source>
        <dbReference type="SAM" id="SignalP"/>
    </source>
</evidence>
<keyword evidence="1" id="KW-0732">Signal</keyword>
<evidence type="ECO:0000313" key="2">
    <source>
        <dbReference type="EMBL" id="BEG98431.1"/>
    </source>
</evidence>
<evidence type="ECO:0008006" key="4">
    <source>
        <dbReference type="Google" id="ProtNLM"/>
    </source>
</evidence>